<dbReference type="AlphaFoldDB" id="A0A9N7VJQ0"/>
<evidence type="ECO:0000313" key="3">
    <source>
        <dbReference type="Proteomes" id="UP001153269"/>
    </source>
</evidence>
<sequence>MMLRAALPHAHSSAATIELTAAAALCTNHLSTTSTALYKPHHPSSARVQPAAADRPAPPWSLTWHSASSTEERTAGTFRPSRAHASWKEGINGRSIEMSQQGYVAAPPYSQAQPGMGGYQGGFGSGPTQPLYGHYGGPPQAFTAPPAGMMKSPVSSPAACLRLKSAVRTIQTSSRMALIHKGTLLHQLYLLLMDNPHRPHTTAWPHLPRLQHSSSPIR</sequence>
<gene>
    <name evidence="2" type="ORF">PLEPLA_LOCUS37198</name>
</gene>
<feature type="region of interest" description="Disordered" evidence="1">
    <location>
        <begin position="37"/>
        <end position="85"/>
    </location>
</feature>
<name>A0A9N7VJQ0_PLEPL</name>
<protein>
    <submittedName>
        <fullName evidence="2">Uncharacterized protein</fullName>
    </submittedName>
</protein>
<proteinExistence type="predicted"/>
<dbReference type="EMBL" id="CADEAL010004017">
    <property type="protein sequence ID" value="CAB1449515.1"/>
    <property type="molecule type" value="Genomic_DNA"/>
</dbReference>
<accession>A0A9N7VJQ0</accession>
<keyword evidence="3" id="KW-1185">Reference proteome</keyword>
<comment type="caution">
    <text evidence="2">The sequence shown here is derived from an EMBL/GenBank/DDBJ whole genome shotgun (WGS) entry which is preliminary data.</text>
</comment>
<dbReference type="Proteomes" id="UP001153269">
    <property type="component" value="Unassembled WGS sequence"/>
</dbReference>
<organism evidence="2 3">
    <name type="scientific">Pleuronectes platessa</name>
    <name type="common">European plaice</name>
    <dbReference type="NCBI Taxonomy" id="8262"/>
    <lineage>
        <taxon>Eukaryota</taxon>
        <taxon>Metazoa</taxon>
        <taxon>Chordata</taxon>
        <taxon>Craniata</taxon>
        <taxon>Vertebrata</taxon>
        <taxon>Euteleostomi</taxon>
        <taxon>Actinopterygii</taxon>
        <taxon>Neopterygii</taxon>
        <taxon>Teleostei</taxon>
        <taxon>Neoteleostei</taxon>
        <taxon>Acanthomorphata</taxon>
        <taxon>Carangaria</taxon>
        <taxon>Pleuronectiformes</taxon>
        <taxon>Pleuronectoidei</taxon>
        <taxon>Pleuronectidae</taxon>
        <taxon>Pleuronectes</taxon>
    </lineage>
</organism>
<reference evidence="2" key="1">
    <citation type="submission" date="2020-03" db="EMBL/GenBank/DDBJ databases">
        <authorList>
            <person name="Weist P."/>
        </authorList>
    </citation>
    <scope>NUCLEOTIDE SEQUENCE</scope>
</reference>
<evidence type="ECO:0000313" key="2">
    <source>
        <dbReference type="EMBL" id="CAB1449515.1"/>
    </source>
</evidence>
<evidence type="ECO:0000256" key="1">
    <source>
        <dbReference type="SAM" id="MobiDB-lite"/>
    </source>
</evidence>